<evidence type="ECO:0000259" key="3">
    <source>
        <dbReference type="Pfam" id="PF17806"/>
    </source>
</evidence>
<dbReference type="Gene3D" id="1.10.10.1100">
    <property type="entry name" value="BFD-like [2Fe-2S]-binding domain"/>
    <property type="match status" value="1"/>
</dbReference>
<evidence type="ECO:0000256" key="1">
    <source>
        <dbReference type="ARBA" id="ARBA00023002"/>
    </source>
</evidence>
<dbReference type="SUPFAM" id="SSF51905">
    <property type="entry name" value="FAD/NAD(P)-binding domain"/>
    <property type="match status" value="1"/>
</dbReference>
<dbReference type="PRINTS" id="PR00368">
    <property type="entry name" value="FADPNR"/>
</dbReference>
<dbReference type="InterPro" id="IPR036188">
    <property type="entry name" value="FAD/NAD-bd_sf"/>
</dbReference>
<dbReference type="Proteomes" id="UP000037515">
    <property type="component" value="Unassembled WGS sequence"/>
</dbReference>
<dbReference type="InterPro" id="IPR041117">
    <property type="entry name" value="SoxA_A3"/>
</dbReference>
<proteinExistence type="predicted"/>
<evidence type="ECO:0000259" key="2">
    <source>
        <dbReference type="Pfam" id="PF07992"/>
    </source>
</evidence>
<comment type="caution">
    <text evidence="4">The sequence shown here is derived from an EMBL/GenBank/DDBJ whole genome shotgun (WGS) entry which is preliminary data.</text>
</comment>
<protein>
    <submittedName>
        <fullName evidence="4">Pyridine nucleotide-disulfide oxidoreductase</fullName>
    </submittedName>
</protein>
<name>A0A0M0HRF4_VIBNE</name>
<feature type="domain" description="FAD/NAD(P)-binding" evidence="2">
    <location>
        <begin position="10"/>
        <end position="321"/>
    </location>
</feature>
<dbReference type="Pfam" id="PF07992">
    <property type="entry name" value="Pyr_redox_2"/>
    <property type="match status" value="1"/>
</dbReference>
<dbReference type="PANTHER" id="PTHR42949:SF3">
    <property type="entry name" value="ANAEROBIC GLYCEROL-3-PHOSPHATE DEHYDROGENASE SUBUNIT B"/>
    <property type="match status" value="1"/>
</dbReference>
<dbReference type="PANTHER" id="PTHR42949">
    <property type="entry name" value="ANAEROBIC GLYCEROL-3-PHOSPHATE DEHYDROGENASE SUBUNIT B"/>
    <property type="match status" value="1"/>
</dbReference>
<gene>
    <name evidence="4" type="ORF">AKJ17_06980</name>
</gene>
<keyword evidence="1" id="KW-0560">Oxidoreductase</keyword>
<sequence>MQDEVTNVVDVCVIGAGPAGMKAAVRCSAAGASVTVIDEQARPGGQIYRAVQENGHPNGHILGPDYLRGAELVKAFNQAEVNHVSQATLWRIDEDNTVYWSQQGKAHKTIAKNIIIATGATERPFPFVGWTLPGVMTAGACQIMMKTSGLVPKQAVMVGTGPLLYLLAAQMIDAGSPPKAIVDTQQSDGYLKSLRFASNAWTGRKYLIKGLGLLAKLRKAGIKRYTGATDIEAEGTDSVQGLVFKCGGNKVSLEAETVLAHIGVVPNVQLTRAMGLDHQWDALQVCWKPTLDENNMSSRQGVFIAGDSGGIGGALVAELQGELVACQVLQSLQNELSRELINESLALKESIEHELAVRPFLDTLYAPPKQALSPSDKTIVCRCEEVTAGQIRQHAANGANGINQIKTYTRCGMGPCQGRYCGSTVAHIISDKIGLSMEQVGYYRLRNPIKPLKLGELASLTPVNKSFMEKYKSEGASHEQRAKTVQQ</sequence>
<dbReference type="EMBL" id="LHPJ01000005">
    <property type="protein sequence ID" value="KOO04644.1"/>
    <property type="molecule type" value="Genomic_DNA"/>
</dbReference>
<evidence type="ECO:0000313" key="4">
    <source>
        <dbReference type="EMBL" id="KOO04644.1"/>
    </source>
</evidence>
<dbReference type="Gene3D" id="3.50.50.60">
    <property type="entry name" value="FAD/NAD(P)-binding domain"/>
    <property type="match status" value="2"/>
</dbReference>
<reference evidence="5" key="1">
    <citation type="submission" date="2015-08" db="EMBL/GenBank/DDBJ databases">
        <title>Vibrio galatheae sp. nov., a novel member of the Vibrionaceae family isolated from the Solomon Islands.</title>
        <authorList>
            <person name="Giubergia S."/>
            <person name="Machado H."/>
            <person name="Mateiu R.V."/>
            <person name="Gram L."/>
        </authorList>
    </citation>
    <scope>NUCLEOTIDE SEQUENCE [LARGE SCALE GENOMIC DNA]</scope>
    <source>
        <strain evidence="5">DSM 19584</strain>
    </source>
</reference>
<dbReference type="PATRIC" id="fig|693.5.peg.1426"/>
<dbReference type="AlphaFoldDB" id="A0A0M0HRF4"/>
<dbReference type="PIRSF" id="PIRSF037495">
    <property type="entry name" value="Opine_OX_OoxA/HcnB"/>
    <property type="match status" value="1"/>
</dbReference>
<dbReference type="InterPro" id="IPR051691">
    <property type="entry name" value="Metab_Enz_Cyan_OpOx_G3PDH"/>
</dbReference>
<keyword evidence="5" id="KW-1185">Reference proteome</keyword>
<accession>A0A0M0HRF4</accession>
<dbReference type="GO" id="GO:0016491">
    <property type="term" value="F:oxidoreductase activity"/>
    <property type="evidence" value="ECO:0007669"/>
    <property type="project" value="UniProtKB-KW"/>
</dbReference>
<dbReference type="InterPro" id="IPR041854">
    <property type="entry name" value="BFD-like_2Fe2S-bd_dom_sf"/>
</dbReference>
<dbReference type="Pfam" id="PF17806">
    <property type="entry name" value="SO_alpha_A3"/>
    <property type="match status" value="1"/>
</dbReference>
<organism evidence="4 5">
    <name type="scientific">Vibrio nereis</name>
    <dbReference type="NCBI Taxonomy" id="693"/>
    <lineage>
        <taxon>Bacteria</taxon>
        <taxon>Pseudomonadati</taxon>
        <taxon>Pseudomonadota</taxon>
        <taxon>Gammaproteobacteria</taxon>
        <taxon>Vibrionales</taxon>
        <taxon>Vibrionaceae</taxon>
        <taxon>Vibrio</taxon>
    </lineage>
</organism>
<dbReference type="InterPro" id="IPR023753">
    <property type="entry name" value="FAD/NAD-binding_dom"/>
</dbReference>
<evidence type="ECO:0000313" key="5">
    <source>
        <dbReference type="Proteomes" id="UP000037515"/>
    </source>
</evidence>
<dbReference type="PRINTS" id="PR00469">
    <property type="entry name" value="PNDRDTASEII"/>
</dbReference>
<dbReference type="CDD" id="cd19946">
    <property type="entry name" value="GlpA-like_Fer2_BFD-like"/>
    <property type="match status" value="1"/>
</dbReference>
<dbReference type="InterPro" id="IPR017224">
    <property type="entry name" value="Opine_Oxase_asu/HCN_bsu"/>
</dbReference>
<dbReference type="STRING" id="693.AKJ17_06980"/>
<dbReference type="RefSeq" id="WP_053395057.1">
    <property type="nucleotide sequence ID" value="NZ_LHPJ01000005.1"/>
</dbReference>
<dbReference type="OrthoDB" id="9801699at2"/>
<feature type="domain" description="SoxA A3" evidence="3">
    <location>
        <begin position="377"/>
        <end position="458"/>
    </location>
</feature>